<feature type="transmembrane region" description="Helical" evidence="6">
    <location>
        <begin position="150"/>
        <end position="179"/>
    </location>
</feature>
<evidence type="ECO:0000256" key="6">
    <source>
        <dbReference type="SAM" id="Phobius"/>
    </source>
</evidence>
<keyword evidence="4 6" id="KW-1133">Transmembrane helix</keyword>
<keyword evidence="3 6" id="KW-0812">Transmembrane</keyword>
<dbReference type="AlphaFoldDB" id="A0AAF0BUN0"/>
<dbReference type="EMBL" id="CP116942">
    <property type="protein sequence ID" value="WCO65935.1"/>
    <property type="molecule type" value="Genomic_DNA"/>
</dbReference>
<evidence type="ECO:0000256" key="5">
    <source>
        <dbReference type="ARBA" id="ARBA00023136"/>
    </source>
</evidence>
<evidence type="ECO:0000256" key="1">
    <source>
        <dbReference type="ARBA" id="ARBA00004141"/>
    </source>
</evidence>
<comment type="similarity">
    <text evidence="2">Belongs to the TMEM86 family.</text>
</comment>
<feature type="transmembrane region" description="Helical" evidence="6">
    <location>
        <begin position="88"/>
        <end position="107"/>
    </location>
</feature>
<dbReference type="PANTHER" id="PTHR31885:SF6">
    <property type="entry name" value="GH04784P"/>
    <property type="match status" value="1"/>
</dbReference>
<proteinExistence type="inferred from homology"/>
<protein>
    <submittedName>
        <fullName evidence="7">Lysoplasmalogenase</fullName>
    </submittedName>
</protein>
<keyword evidence="5 6" id="KW-0472">Membrane</keyword>
<feature type="transmembrane region" description="Helical" evidence="6">
    <location>
        <begin position="58"/>
        <end position="76"/>
    </location>
</feature>
<sequence length="218" mass="22436">MTATAAVLLALAGLAAVADWVAVAREQDRVRLVAKPLTLVLLLGVAATLDAGDGTVRAWFLAGLVLSLAGDVFLMLPDERRLGPVPPFLAGLGAFLLGHLAYIVGMATDQQSWVLTAVGVVVVVVGLGAISPRLLAGVARTDPALRGPVLGYMVVISLMVVAAFGRAVLVGMAGSLLFYVSDATLGWNRFVAPSRGAQVAVMVTYHLAQAGLVLSLLA</sequence>
<dbReference type="InterPro" id="IPR012506">
    <property type="entry name" value="TMEM86B-like"/>
</dbReference>
<evidence type="ECO:0000313" key="7">
    <source>
        <dbReference type="EMBL" id="WCO65935.1"/>
    </source>
</evidence>
<organism evidence="7 8">
    <name type="scientific">Iamia majanohamensis</name>
    <dbReference type="NCBI Taxonomy" id="467976"/>
    <lineage>
        <taxon>Bacteria</taxon>
        <taxon>Bacillati</taxon>
        <taxon>Actinomycetota</taxon>
        <taxon>Acidimicrobiia</taxon>
        <taxon>Acidimicrobiales</taxon>
        <taxon>Iamiaceae</taxon>
        <taxon>Iamia</taxon>
    </lineage>
</organism>
<dbReference type="RefSeq" id="WP_272735461.1">
    <property type="nucleotide sequence ID" value="NZ_CP116942.1"/>
</dbReference>
<feature type="transmembrane region" description="Helical" evidence="6">
    <location>
        <begin position="199"/>
        <end position="217"/>
    </location>
</feature>
<keyword evidence="8" id="KW-1185">Reference proteome</keyword>
<feature type="transmembrane region" description="Helical" evidence="6">
    <location>
        <begin position="113"/>
        <end position="130"/>
    </location>
</feature>
<reference evidence="7" key="1">
    <citation type="submission" date="2023-01" db="EMBL/GenBank/DDBJ databases">
        <title>The diversity of Class Acidimicrobiia in South China Sea sediment environments and the proposal of Iamia marina sp. nov., a novel species of the genus Iamia.</title>
        <authorList>
            <person name="He Y."/>
            <person name="Tian X."/>
        </authorList>
    </citation>
    <scope>NUCLEOTIDE SEQUENCE</scope>
    <source>
        <strain evidence="7">DSM 19957</strain>
    </source>
</reference>
<dbReference type="Pfam" id="PF07947">
    <property type="entry name" value="YhhN"/>
    <property type="match status" value="1"/>
</dbReference>
<dbReference type="KEGG" id="ima:PO878_15640"/>
<dbReference type="Proteomes" id="UP001216390">
    <property type="component" value="Chromosome"/>
</dbReference>
<evidence type="ECO:0000313" key="8">
    <source>
        <dbReference type="Proteomes" id="UP001216390"/>
    </source>
</evidence>
<dbReference type="GO" id="GO:0016020">
    <property type="term" value="C:membrane"/>
    <property type="evidence" value="ECO:0007669"/>
    <property type="project" value="UniProtKB-SubCell"/>
</dbReference>
<name>A0AAF0BUN0_9ACTN</name>
<evidence type="ECO:0000256" key="2">
    <source>
        <dbReference type="ARBA" id="ARBA00007375"/>
    </source>
</evidence>
<dbReference type="GO" id="GO:0016787">
    <property type="term" value="F:hydrolase activity"/>
    <property type="evidence" value="ECO:0007669"/>
    <property type="project" value="TreeGrafter"/>
</dbReference>
<dbReference type="PANTHER" id="PTHR31885">
    <property type="entry name" value="GH04784P"/>
    <property type="match status" value="1"/>
</dbReference>
<accession>A0AAF0BUN0</accession>
<comment type="subcellular location">
    <subcellularLocation>
        <location evidence="1">Membrane</location>
        <topology evidence="1">Multi-pass membrane protein</topology>
    </subcellularLocation>
</comment>
<evidence type="ECO:0000256" key="3">
    <source>
        <dbReference type="ARBA" id="ARBA00022692"/>
    </source>
</evidence>
<gene>
    <name evidence="7" type="ORF">PO878_15640</name>
</gene>
<evidence type="ECO:0000256" key="4">
    <source>
        <dbReference type="ARBA" id="ARBA00022989"/>
    </source>
</evidence>